<keyword evidence="3" id="KW-1185">Reference proteome</keyword>
<evidence type="ECO:0000256" key="1">
    <source>
        <dbReference type="SAM" id="MobiDB-lite"/>
    </source>
</evidence>
<name>A0ABQ9ZCG7_9CRUS</name>
<sequence>MFYGYHYTVAVQHKQLPKRPTPQDEDEERSSREKKENRQRVTLRVAWWWFPVVVDEFCNGTVRVGIVHSIACFARFPSSLISDK</sequence>
<gene>
    <name evidence="2" type="ORF">OUZ56_019742</name>
</gene>
<comment type="caution">
    <text evidence="2">The sequence shown here is derived from an EMBL/GenBank/DDBJ whole genome shotgun (WGS) entry which is preliminary data.</text>
</comment>
<protein>
    <submittedName>
        <fullName evidence="2">Uncharacterized protein</fullName>
    </submittedName>
</protein>
<dbReference type="EMBL" id="JAOYFB010000003">
    <property type="protein sequence ID" value="KAK4010603.1"/>
    <property type="molecule type" value="Genomic_DNA"/>
</dbReference>
<proteinExistence type="predicted"/>
<feature type="compositionally biased region" description="Basic and acidic residues" evidence="1">
    <location>
        <begin position="29"/>
        <end position="39"/>
    </location>
</feature>
<evidence type="ECO:0000313" key="3">
    <source>
        <dbReference type="Proteomes" id="UP001234178"/>
    </source>
</evidence>
<accession>A0ABQ9ZCG7</accession>
<feature type="region of interest" description="Disordered" evidence="1">
    <location>
        <begin position="14"/>
        <end position="39"/>
    </location>
</feature>
<dbReference type="Proteomes" id="UP001234178">
    <property type="component" value="Unassembled WGS sequence"/>
</dbReference>
<organism evidence="2 3">
    <name type="scientific">Daphnia magna</name>
    <dbReference type="NCBI Taxonomy" id="35525"/>
    <lineage>
        <taxon>Eukaryota</taxon>
        <taxon>Metazoa</taxon>
        <taxon>Ecdysozoa</taxon>
        <taxon>Arthropoda</taxon>
        <taxon>Crustacea</taxon>
        <taxon>Branchiopoda</taxon>
        <taxon>Diplostraca</taxon>
        <taxon>Cladocera</taxon>
        <taxon>Anomopoda</taxon>
        <taxon>Daphniidae</taxon>
        <taxon>Daphnia</taxon>
    </lineage>
</organism>
<evidence type="ECO:0000313" key="2">
    <source>
        <dbReference type="EMBL" id="KAK4010603.1"/>
    </source>
</evidence>
<reference evidence="2 3" key="1">
    <citation type="journal article" date="2023" name="Nucleic Acids Res.">
        <title>The hologenome of Daphnia magna reveals possible DNA methylation and microbiome-mediated evolution of the host genome.</title>
        <authorList>
            <person name="Chaturvedi A."/>
            <person name="Li X."/>
            <person name="Dhandapani V."/>
            <person name="Marshall H."/>
            <person name="Kissane S."/>
            <person name="Cuenca-Cambronero M."/>
            <person name="Asole G."/>
            <person name="Calvet F."/>
            <person name="Ruiz-Romero M."/>
            <person name="Marangio P."/>
            <person name="Guigo R."/>
            <person name="Rago D."/>
            <person name="Mirbahai L."/>
            <person name="Eastwood N."/>
            <person name="Colbourne J.K."/>
            <person name="Zhou J."/>
            <person name="Mallon E."/>
            <person name="Orsini L."/>
        </authorList>
    </citation>
    <scope>NUCLEOTIDE SEQUENCE [LARGE SCALE GENOMIC DNA]</scope>
    <source>
        <strain evidence="2">LRV0_1</strain>
    </source>
</reference>